<name>A0AAN6UAC9_9PEZI</name>
<evidence type="ECO:0000313" key="2">
    <source>
        <dbReference type="Proteomes" id="UP001302602"/>
    </source>
</evidence>
<dbReference type="AlphaFoldDB" id="A0AAN6UAC9"/>
<gene>
    <name evidence="1" type="ORF">N657DRAFT_640003</name>
</gene>
<sequence length="195" mass="21871">MMSKNRIKPSQILPSQFVIHQYHSPGLSTKISGRTRPFSSSPKRMAAALPMQYYTWDRESRFRRIRYLRGFPTTQAPVIHPEMPSHFAHIVTVIQRSMGDQGLPSISISWSPNDPNLLSTSWMSLPRHSVFLGPETRLGRSEGAASAPPHFKMTSSGVRSYMISVPVRNAWGRPATELRRNGSNLGAAQEKQNGD</sequence>
<protein>
    <submittedName>
        <fullName evidence="1">Uncharacterized protein</fullName>
    </submittedName>
</protein>
<accession>A0AAN6UAC9</accession>
<reference evidence="1" key="1">
    <citation type="journal article" date="2023" name="Mol. Phylogenet. Evol.">
        <title>Genome-scale phylogeny and comparative genomics of the fungal order Sordariales.</title>
        <authorList>
            <person name="Hensen N."/>
            <person name="Bonometti L."/>
            <person name="Westerberg I."/>
            <person name="Brannstrom I.O."/>
            <person name="Guillou S."/>
            <person name="Cros-Aarteil S."/>
            <person name="Calhoun S."/>
            <person name="Haridas S."/>
            <person name="Kuo A."/>
            <person name="Mondo S."/>
            <person name="Pangilinan J."/>
            <person name="Riley R."/>
            <person name="LaButti K."/>
            <person name="Andreopoulos B."/>
            <person name="Lipzen A."/>
            <person name="Chen C."/>
            <person name="Yan M."/>
            <person name="Daum C."/>
            <person name="Ng V."/>
            <person name="Clum A."/>
            <person name="Steindorff A."/>
            <person name="Ohm R.A."/>
            <person name="Martin F."/>
            <person name="Silar P."/>
            <person name="Natvig D.O."/>
            <person name="Lalanne C."/>
            <person name="Gautier V."/>
            <person name="Ament-Velasquez S.L."/>
            <person name="Kruys A."/>
            <person name="Hutchinson M.I."/>
            <person name="Powell A.J."/>
            <person name="Barry K."/>
            <person name="Miller A.N."/>
            <person name="Grigoriev I.V."/>
            <person name="Debuchy R."/>
            <person name="Gladieux P."/>
            <person name="Hiltunen Thoren M."/>
            <person name="Johannesson H."/>
        </authorList>
    </citation>
    <scope>NUCLEOTIDE SEQUENCE</scope>
    <source>
        <strain evidence="1">CBS 731.68</strain>
    </source>
</reference>
<dbReference type="EMBL" id="MU853223">
    <property type="protein sequence ID" value="KAK4129388.1"/>
    <property type="molecule type" value="Genomic_DNA"/>
</dbReference>
<comment type="caution">
    <text evidence="1">The sequence shown here is derived from an EMBL/GenBank/DDBJ whole genome shotgun (WGS) entry which is preliminary data.</text>
</comment>
<reference evidence="1" key="2">
    <citation type="submission" date="2023-05" db="EMBL/GenBank/DDBJ databases">
        <authorList>
            <consortium name="Lawrence Berkeley National Laboratory"/>
            <person name="Steindorff A."/>
            <person name="Hensen N."/>
            <person name="Bonometti L."/>
            <person name="Westerberg I."/>
            <person name="Brannstrom I.O."/>
            <person name="Guillou S."/>
            <person name="Cros-Aarteil S."/>
            <person name="Calhoun S."/>
            <person name="Haridas S."/>
            <person name="Kuo A."/>
            <person name="Mondo S."/>
            <person name="Pangilinan J."/>
            <person name="Riley R."/>
            <person name="Labutti K."/>
            <person name="Andreopoulos B."/>
            <person name="Lipzen A."/>
            <person name="Chen C."/>
            <person name="Yanf M."/>
            <person name="Daum C."/>
            <person name="Ng V."/>
            <person name="Clum A."/>
            <person name="Ohm R."/>
            <person name="Martin F."/>
            <person name="Silar P."/>
            <person name="Natvig D."/>
            <person name="Lalanne C."/>
            <person name="Gautier V."/>
            <person name="Ament-Velasquez S.L."/>
            <person name="Kruys A."/>
            <person name="Hutchinson M.I."/>
            <person name="Powell A.J."/>
            <person name="Barry K."/>
            <person name="Miller A.N."/>
            <person name="Grigoriev I.V."/>
            <person name="Debuchy R."/>
            <person name="Gladieux P."/>
            <person name="Thoren M.H."/>
            <person name="Johannesson H."/>
        </authorList>
    </citation>
    <scope>NUCLEOTIDE SEQUENCE</scope>
    <source>
        <strain evidence="1">CBS 731.68</strain>
    </source>
</reference>
<organism evidence="1 2">
    <name type="scientific">Parathielavia appendiculata</name>
    <dbReference type="NCBI Taxonomy" id="2587402"/>
    <lineage>
        <taxon>Eukaryota</taxon>
        <taxon>Fungi</taxon>
        <taxon>Dikarya</taxon>
        <taxon>Ascomycota</taxon>
        <taxon>Pezizomycotina</taxon>
        <taxon>Sordariomycetes</taxon>
        <taxon>Sordariomycetidae</taxon>
        <taxon>Sordariales</taxon>
        <taxon>Chaetomiaceae</taxon>
        <taxon>Parathielavia</taxon>
    </lineage>
</organism>
<keyword evidence="2" id="KW-1185">Reference proteome</keyword>
<dbReference type="RefSeq" id="XP_062653159.1">
    <property type="nucleotide sequence ID" value="XM_062791885.1"/>
</dbReference>
<dbReference type="Proteomes" id="UP001302602">
    <property type="component" value="Unassembled WGS sequence"/>
</dbReference>
<evidence type="ECO:0000313" key="1">
    <source>
        <dbReference type="EMBL" id="KAK4129388.1"/>
    </source>
</evidence>
<dbReference type="GeneID" id="87828654"/>
<proteinExistence type="predicted"/>